<dbReference type="RefSeq" id="WP_134485325.1">
    <property type="nucleotide sequence ID" value="NZ_LR216287.1"/>
</dbReference>
<sequence>MLLKDGSGLPLKNLLFEFYLSALNSDSFDARIYLIHAFLILGLRRRLVLLLSLILNEYNNLKYDPEFRKLLTQFAIISEPNNIDIHFDIDEKGFSKRYGNYLSELQKLKQV</sequence>
<dbReference type="KEGG" id="nfn:NFRAN_3059"/>
<gene>
    <name evidence="1" type="ORF">NFRAN_3059</name>
</gene>
<protein>
    <submittedName>
        <fullName evidence="1">Uncharacterized protein</fullName>
    </submittedName>
</protein>
<dbReference type="OrthoDB" id="378067at2157"/>
<accession>A0A484IEX0</accession>
<name>A0A484IEX0_9ARCH</name>
<proteinExistence type="predicted"/>
<reference evidence="1 2" key="1">
    <citation type="submission" date="2019-02" db="EMBL/GenBank/DDBJ databases">
        <authorList>
            <person name="Lehtovirta-Morley E L."/>
        </authorList>
    </citation>
    <scope>NUCLEOTIDE SEQUENCE [LARGE SCALE GENOMIC DNA]</scope>
    <source>
        <strain evidence="1">NFRAN1</strain>
    </source>
</reference>
<organism evidence="1 2">
    <name type="scientific">Candidatus Nitrosocosmicus franklandianus</name>
    <dbReference type="NCBI Taxonomy" id="1798806"/>
    <lineage>
        <taxon>Archaea</taxon>
        <taxon>Nitrososphaerota</taxon>
        <taxon>Nitrososphaeria</taxon>
        <taxon>Nitrososphaerales</taxon>
        <taxon>Nitrososphaeraceae</taxon>
        <taxon>Candidatus Nitrosocosmicus</taxon>
    </lineage>
</organism>
<keyword evidence="2" id="KW-1185">Reference proteome</keyword>
<evidence type="ECO:0000313" key="1">
    <source>
        <dbReference type="EMBL" id="VFJ15377.1"/>
    </source>
</evidence>
<dbReference type="EMBL" id="LR216287">
    <property type="protein sequence ID" value="VFJ15377.1"/>
    <property type="molecule type" value="Genomic_DNA"/>
</dbReference>
<dbReference type="AlphaFoldDB" id="A0A484IEX0"/>
<evidence type="ECO:0000313" key="2">
    <source>
        <dbReference type="Proteomes" id="UP000294299"/>
    </source>
</evidence>
<dbReference type="GeneID" id="39422158"/>
<dbReference type="Proteomes" id="UP000294299">
    <property type="component" value="Chromosome NFRAN"/>
</dbReference>